<comment type="caution">
    <text evidence="1">The sequence shown here is derived from an EMBL/GenBank/DDBJ whole genome shotgun (WGS) entry which is preliminary data.</text>
</comment>
<protein>
    <recommendedName>
        <fullName evidence="3">ATP-grasp domain-containing protein</fullName>
    </recommendedName>
</protein>
<dbReference type="PANTHER" id="PTHR39217:SF1">
    <property type="entry name" value="GLUTATHIONE SYNTHETASE"/>
    <property type="match status" value="1"/>
</dbReference>
<dbReference type="AlphaFoldDB" id="A0A9W6HJR3"/>
<dbReference type="RefSeq" id="WP_204963032.1">
    <property type="nucleotide sequence ID" value="NZ_BAAAUR010000008.1"/>
</dbReference>
<accession>A0A9W6HJR3</accession>
<dbReference type="InterPro" id="IPR053191">
    <property type="entry name" value="DcsG_Biosynth_Enzyme"/>
</dbReference>
<dbReference type="PANTHER" id="PTHR39217">
    <property type="match status" value="1"/>
</dbReference>
<dbReference type="Proteomes" id="UP001142291">
    <property type="component" value="Unassembled WGS sequence"/>
</dbReference>
<dbReference type="SUPFAM" id="SSF56059">
    <property type="entry name" value="Glutathione synthetase ATP-binding domain-like"/>
    <property type="match status" value="1"/>
</dbReference>
<evidence type="ECO:0000313" key="2">
    <source>
        <dbReference type="Proteomes" id="UP001142291"/>
    </source>
</evidence>
<evidence type="ECO:0008006" key="3">
    <source>
        <dbReference type="Google" id="ProtNLM"/>
    </source>
</evidence>
<dbReference type="EMBL" id="BSER01000002">
    <property type="protein sequence ID" value="GLJ94550.1"/>
    <property type="molecule type" value="Genomic_DNA"/>
</dbReference>
<evidence type="ECO:0000313" key="1">
    <source>
        <dbReference type="EMBL" id="GLJ94550.1"/>
    </source>
</evidence>
<reference evidence="1" key="2">
    <citation type="submission" date="2023-01" db="EMBL/GenBank/DDBJ databases">
        <authorList>
            <person name="Sun Q."/>
            <person name="Evtushenko L."/>
        </authorList>
    </citation>
    <scope>NUCLEOTIDE SEQUENCE</scope>
    <source>
        <strain evidence="1">VKM Ac-1940</strain>
    </source>
</reference>
<name>A0A9W6HJR3_9MICO</name>
<sequence>MSSPSPRIGIVVTDAYSAEDPDHDTPVLLAALQARGVAAESVVWHDPTIDLAAFDLLVIRSPWDYPERPREFLDWLDRAETATHVVNTPATVRWNLDKRYLGELEHGGIRVVPTVYAETTDAAARAIATHDAPGARLVVKPAMSAGARDTGLFAASDPRALELAERIIGGGGVAMIQPEIAELSEGHEKALYVIGGTFTHAIAKGALLEAGGGLRGGVYAENPVLVEASPAERRFGEEVLRAVAAASAEETPLYARIDIVDSAAFGRCVLEVELIEPALNLHIAPHATPAVVDAILGAISHESASGADR</sequence>
<organism evidence="1 2">
    <name type="scientific">Microbacterium dextranolyticum</name>
    <dbReference type="NCBI Taxonomy" id="36806"/>
    <lineage>
        <taxon>Bacteria</taxon>
        <taxon>Bacillati</taxon>
        <taxon>Actinomycetota</taxon>
        <taxon>Actinomycetes</taxon>
        <taxon>Micrococcales</taxon>
        <taxon>Microbacteriaceae</taxon>
        <taxon>Microbacterium</taxon>
    </lineage>
</organism>
<keyword evidence="2" id="KW-1185">Reference proteome</keyword>
<proteinExistence type="predicted"/>
<gene>
    <name evidence="1" type="ORF">GCM10017591_06110</name>
</gene>
<reference evidence="1" key="1">
    <citation type="journal article" date="2014" name="Int. J. Syst. Evol. Microbiol.">
        <title>Complete genome sequence of Corynebacterium casei LMG S-19264T (=DSM 44701T), isolated from a smear-ripened cheese.</title>
        <authorList>
            <consortium name="US DOE Joint Genome Institute (JGI-PGF)"/>
            <person name="Walter F."/>
            <person name="Albersmeier A."/>
            <person name="Kalinowski J."/>
            <person name="Ruckert C."/>
        </authorList>
    </citation>
    <scope>NUCLEOTIDE SEQUENCE</scope>
    <source>
        <strain evidence="1">VKM Ac-1940</strain>
    </source>
</reference>